<name>A0A8X6SFA4_TRICX</name>
<gene>
    <name evidence="1" type="ORF">TNCV_360221</name>
</gene>
<evidence type="ECO:0000313" key="1">
    <source>
        <dbReference type="EMBL" id="GFY10155.1"/>
    </source>
</evidence>
<dbReference type="Proteomes" id="UP000887159">
    <property type="component" value="Unassembled WGS sequence"/>
</dbReference>
<organism evidence="1 2">
    <name type="scientific">Trichonephila clavipes</name>
    <name type="common">Golden silk orbweaver</name>
    <name type="synonym">Nephila clavipes</name>
    <dbReference type="NCBI Taxonomy" id="2585209"/>
    <lineage>
        <taxon>Eukaryota</taxon>
        <taxon>Metazoa</taxon>
        <taxon>Ecdysozoa</taxon>
        <taxon>Arthropoda</taxon>
        <taxon>Chelicerata</taxon>
        <taxon>Arachnida</taxon>
        <taxon>Araneae</taxon>
        <taxon>Araneomorphae</taxon>
        <taxon>Entelegynae</taxon>
        <taxon>Araneoidea</taxon>
        <taxon>Nephilidae</taxon>
        <taxon>Trichonephila</taxon>
    </lineage>
</organism>
<dbReference type="AlphaFoldDB" id="A0A8X6SFA4"/>
<proteinExistence type="predicted"/>
<keyword evidence="2" id="KW-1185">Reference proteome</keyword>
<comment type="caution">
    <text evidence="1">The sequence shown here is derived from an EMBL/GenBank/DDBJ whole genome shotgun (WGS) entry which is preliminary data.</text>
</comment>
<protein>
    <submittedName>
        <fullName evidence="1">Uncharacterized protein</fullName>
    </submittedName>
</protein>
<accession>A0A8X6SFA4</accession>
<evidence type="ECO:0000313" key="2">
    <source>
        <dbReference type="Proteomes" id="UP000887159"/>
    </source>
</evidence>
<reference evidence="1" key="1">
    <citation type="submission" date="2020-08" db="EMBL/GenBank/DDBJ databases">
        <title>Multicomponent nature underlies the extraordinary mechanical properties of spider dragline silk.</title>
        <authorList>
            <person name="Kono N."/>
            <person name="Nakamura H."/>
            <person name="Mori M."/>
            <person name="Yoshida Y."/>
            <person name="Ohtoshi R."/>
            <person name="Malay A.D."/>
            <person name="Moran D.A.P."/>
            <person name="Tomita M."/>
            <person name="Numata K."/>
            <person name="Arakawa K."/>
        </authorList>
    </citation>
    <scope>NUCLEOTIDE SEQUENCE</scope>
</reference>
<sequence>MIKAFTTGSPHTNTIVTTAEIESGFVAKDDLVLFRCSPAASCSAPFQTEASMDSSRNGRRDPKCPSARLLRMVREDTGTHNEGATCA</sequence>
<dbReference type="EMBL" id="BMAU01021295">
    <property type="protein sequence ID" value="GFY10155.1"/>
    <property type="molecule type" value="Genomic_DNA"/>
</dbReference>